<dbReference type="GO" id="GO:0003677">
    <property type="term" value="F:DNA binding"/>
    <property type="evidence" value="ECO:0007669"/>
    <property type="project" value="UniProtKB-UniRule"/>
</dbReference>
<protein>
    <recommendedName>
        <fullName evidence="3">OmpR/PhoB-type domain-containing protein</fullName>
    </recommendedName>
</protein>
<dbReference type="GO" id="GO:0006355">
    <property type="term" value="P:regulation of DNA-templated transcription"/>
    <property type="evidence" value="ECO:0007669"/>
    <property type="project" value="InterPro"/>
</dbReference>
<keyword evidence="5" id="KW-1185">Reference proteome</keyword>
<dbReference type="SUPFAM" id="SSF46894">
    <property type="entry name" value="C-terminal effector domain of the bipartite response regulators"/>
    <property type="match status" value="1"/>
</dbReference>
<dbReference type="AlphaFoldDB" id="A0A516G9H8"/>
<organism evidence="4 5">
    <name type="scientific">Ornithinimicrobium ciconiae</name>
    <dbReference type="NCBI Taxonomy" id="2594265"/>
    <lineage>
        <taxon>Bacteria</taxon>
        <taxon>Bacillati</taxon>
        <taxon>Actinomycetota</taxon>
        <taxon>Actinomycetes</taxon>
        <taxon>Micrococcales</taxon>
        <taxon>Ornithinimicrobiaceae</taxon>
        <taxon>Ornithinimicrobium</taxon>
    </lineage>
</organism>
<evidence type="ECO:0000313" key="5">
    <source>
        <dbReference type="Proteomes" id="UP000315395"/>
    </source>
</evidence>
<keyword evidence="1 2" id="KW-0238">DNA-binding</keyword>
<dbReference type="Proteomes" id="UP000315395">
    <property type="component" value="Chromosome"/>
</dbReference>
<dbReference type="SMART" id="SM00862">
    <property type="entry name" value="Trans_reg_C"/>
    <property type="match status" value="1"/>
</dbReference>
<feature type="DNA-binding region" description="OmpR/PhoB-type" evidence="2">
    <location>
        <begin position="121"/>
        <end position="220"/>
    </location>
</feature>
<dbReference type="InterPro" id="IPR036388">
    <property type="entry name" value="WH-like_DNA-bd_sf"/>
</dbReference>
<proteinExistence type="predicted"/>
<dbReference type="KEGG" id="orz:FNH13_07115"/>
<name>A0A516G9H8_9MICO</name>
<accession>A0A516G9H8</accession>
<dbReference type="InterPro" id="IPR016032">
    <property type="entry name" value="Sig_transdc_resp-reg_C-effctor"/>
</dbReference>
<dbReference type="PROSITE" id="PS51755">
    <property type="entry name" value="OMPR_PHOB"/>
    <property type="match status" value="1"/>
</dbReference>
<dbReference type="EMBL" id="CP041616">
    <property type="protein sequence ID" value="QDO88145.1"/>
    <property type="molecule type" value="Genomic_DNA"/>
</dbReference>
<evidence type="ECO:0000256" key="1">
    <source>
        <dbReference type="ARBA" id="ARBA00023125"/>
    </source>
</evidence>
<dbReference type="InterPro" id="IPR001867">
    <property type="entry name" value="OmpR/PhoB-type_DNA-bd"/>
</dbReference>
<dbReference type="Pfam" id="PF00486">
    <property type="entry name" value="Trans_reg_C"/>
    <property type="match status" value="1"/>
</dbReference>
<dbReference type="RefSeq" id="WP_143782820.1">
    <property type="nucleotide sequence ID" value="NZ_CP041616.1"/>
</dbReference>
<feature type="domain" description="OmpR/PhoB-type" evidence="3">
    <location>
        <begin position="121"/>
        <end position="220"/>
    </location>
</feature>
<evidence type="ECO:0000313" key="4">
    <source>
        <dbReference type="EMBL" id="QDO88145.1"/>
    </source>
</evidence>
<gene>
    <name evidence="4" type="ORF">FNH13_07115</name>
</gene>
<evidence type="ECO:0000259" key="3">
    <source>
        <dbReference type="PROSITE" id="PS51755"/>
    </source>
</evidence>
<reference evidence="4 5" key="1">
    <citation type="submission" date="2019-07" db="EMBL/GenBank/DDBJ databases">
        <title>complete genome sequencing of Ornithinimicrobium sp. H23M54.</title>
        <authorList>
            <person name="Bae J.-W."/>
            <person name="Lee S.-Y."/>
        </authorList>
    </citation>
    <scope>NUCLEOTIDE SEQUENCE [LARGE SCALE GENOMIC DNA]</scope>
    <source>
        <strain evidence="4 5">H23M54</strain>
    </source>
</reference>
<evidence type="ECO:0000256" key="2">
    <source>
        <dbReference type="PROSITE-ProRule" id="PRU01091"/>
    </source>
</evidence>
<sequence>MVIQSPSLPAGSITGDQASLSLDYIADPVTALLALDHLVPDALVVPTDVVGVSTAALVSGVRQWSGVPVVVALGQDVTAITVAAEAVAAGCHGLLSVPLTTTEIAARIRDVLGVQVHSRARGVLAVPGLQVDLDAMRVLAPGGREVTLSSLQFACLVRLLRAAPAFLSTAELADELGLLGANADERTRRVVHRLRRRLIESGCTADLLENVRGQGYRVAA</sequence>
<dbReference type="Gene3D" id="1.10.10.10">
    <property type="entry name" value="Winged helix-like DNA-binding domain superfamily/Winged helix DNA-binding domain"/>
    <property type="match status" value="1"/>
</dbReference>
<dbReference type="GO" id="GO:0000160">
    <property type="term" value="P:phosphorelay signal transduction system"/>
    <property type="evidence" value="ECO:0007669"/>
    <property type="project" value="InterPro"/>
</dbReference>